<organism evidence="2 3">
    <name type="scientific">Novosphingobium indicum</name>
    <dbReference type="NCBI Taxonomy" id="462949"/>
    <lineage>
        <taxon>Bacteria</taxon>
        <taxon>Pseudomonadati</taxon>
        <taxon>Pseudomonadota</taxon>
        <taxon>Alphaproteobacteria</taxon>
        <taxon>Sphingomonadales</taxon>
        <taxon>Sphingomonadaceae</taxon>
        <taxon>Novosphingobium</taxon>
    </lineage>
</organism>
<accession>A0ABQ2JL62</accession>
<sequence length="57" mass="6226">MSFRRNLRHARSHLIIVAVLIIAGAVIVQIEDRNLQQEAGKPIPDHGIESVGTVTGK</sequence>
<keyword evidence="1" id="KW-0812">Transmembrane</keyword>
<dbReference type="EMBL" id="BMLK01000007">
    <property type="protein sequence ID" value="GGN48623.1"/>
    <property type="molecule type" value="Genomic_DNA"/>
</dbReference>
<evidence type="ECO:0000256" key="1">
    <source>
        <dbReference type="SAM" id="Phobius"/>
    </source>
</evidence>
<comment type="caution">
    <text evidence="2">The sequence shown here is derived from an EMBL/GenBank/DDBJ whole genome shotgun (WGS) entry which is preliminary data.</text>
</comment>
<keyword evidence="3" id="KW-1185">Reference proteome</keyword>
<evidence type="ECO:0000313" key="3">
    <source>
        <dbReference type="Proteomes" id="UP000605099"/>
    </source>
</evidence>
<name>A0ABQ2JL62_9SPHN</name>
<dbReference type="Proteomes" id="UP000605099">
    <property type="component" value="Unassembled WGS sequence"/>
</dbReference>
<keyword evidence="1" id="KW-0472">Membrane</keyword>
<evidence type="ECO:0000313" key="2">
    <source>
        <dbReference type="EMBL" id="GGN48623.1"/>
    </source>
</evidence>
<reference evidence="3" key="1">
    <citation type="journal article" date="2019" name="Int. J. Syst. Evol. Microbiol.">
        <title>The Global Catalogue of Microorganisms (GCM) 10K type strain sequencing project: providing services to taxonomists for standard genome sequencing and annotation.</title>
        <authorList>
            <consortium name="The Broad Institute Genomics Platform"/>
            <consortium name="The Broad Institute Genome Sequencing Center for Infectious Disease"/>
            <person name="Wu L."/>
            <person name="Ma J."/>
        </authorList>
    </citation>
    <scope>NUCLEOTIDE SEQUENCE [LARGE SCALE GENOMIC DNA]</scope>
    <source>
        <strain evidence="3">CGMCC 1.6784</strain>
    </source>
</reference>
<protein>
    <submittedName>
        <fullName evidence="2">Uncharacterized protein</fullName>
    </submittedName>
</protein>
<gene>
    <name evidence="2" type="ORF">GCM10011349_18480</name>
</gene>
<proteinExistence type="predicted"/>
<keyword evidence="1" id="KW-1133">Transmembrane helix</keyword>
<feature type="transmembrane region" description="Helical" evidence="1">
    <location>
        <begin position="12"/>
        <end position="30"/>
    </location>
</feature>
<dbReference type="RefSeq" id="WP_188819376.1">
    <property type="nucleotide sequence ID" value="NZ_BMLK01000007.1"/>
</dbReference>